<evidence type="ECO:0000313" key="1">
    <source>
        <dbReference type="EMBL" id="SDI39454.1"/>
    </source>
</evidence>
<dbReference type="Proteomes" id="UP000182894">
    <property type="component" value="Unassembled WGS sequence"/>
</dbReference>
<organism evidence="1 2">
    <name type="scientific">Pseudomonas abietaniphila</name>
    <dbReference type="NCBI Taxonomy" id="89065"/>
    <lineage>
        <taxon>Bacteria</taxon>
        <taxon>Pseudomonadati</taxon>
        <taxon>Pseudomonadota</taxon>
        <taxon>Gammaproteobacteria</taxon>
        <taxon>Pseudomonadales</taxon>
        <taxon>Pseudomonadaceae</taxon>
        <taxon>Pseudomonas</taxon>
    </lineage>
</organism>
<name>A0A1G8K7Q0_9PSED</name>
<dbReference type="AlphaFoldDB" id="A0A1G8K7Q0"/>
<protein>
    <recommendedName>
        <fullName evidence="3">Lipoprotein</fullName>
    </recommendedName>
</protein>
<reference evidence="2" key="1">
    <citation type="submission" date="2016-10" db="EMBL/GenBank/DDBJ databases">
        <authorList>
            <person name="Varghese N."/>
            <person name="Submissions S."/>
        </authorList>
    </citation>
    <scope>NUCLEOTIDE SEQUENCE [LARGE SCALE GENOMIC DNA]</scope>
    <source>
        <strain evidence="2">ATCC 700689</strain>
    </source>
</reference>
<dbReference type="OrthoDB" id="6595001at2"/>
<gene>
    <name evidence="1" type="ORF">SAMN05216605_1133</name>
</gene>
<dbReference type="EMBL" id="FNCO01000013">
    <property type="protein sequence ID" value="SDI39454.1"/>
    <property type="molecule type" value="Genomic_DNA"/>
</dbReference>
<evidence type="ECO:0008006" key="3">
    <source>
        <dbReference type="Google" id="ProtNLM"/>
    </source>
</evidence>
<dbReference type="STRING" id="89065.SAMN05216605_1133"/>
<sequence length="115" mass="12350">MRILIGALAVALLTGCTTPSDLKSGSPVFTSSTQKSPKQYALCVFPKWQDLNAGATMSETETGYRLVMANPGVGQTDEILEVTRTQTGSSVRHFQRIAWQQLGRSGVSDAVKSCI</sequence>
<accession>A0A1G8K7Q0</accession>
<keyword evidence="2" id="KW-1185">Reference proteome</keyword>
<evidence type="ECO:0000313" key="2">
    <source>
        <dbReference type="Proteomes" id="UP000182894"/>
    </source>
</evidence>
<dbReference type="PROSITE" id="PS51257">
    <property type="entry name" value="PROKAR_LIPOPROTEIN"/>
    <property type="match status" value="1"/>
</dbReference>
<proteinExistence type="predicted"/>